<gene>
    <name evidence="1" type="ORF">AVEN_48727_1</name>
</gene>
<dbReference type="EMBL" id="BGPR01019478">
    <property type="protein sequence ID" value="GBN82072.1"/>
    <property type="molecule type" value="Genomic_DNA"/>
</dbReference>
<evidence type="ECO:0000313" key="2">
    <source>
        <dbReference type="Proteomes" id="UP000499080"/>
    </source>
</evidence>
<dbReference type="AlphaFoldDB" id="A0A4Y2S1S6"/>
<keyword evidence="2" id="KW-1185">Reference proteome</keyword>
<comment type="caution">
    <text evidence="1">The sequence shown here is derived from an EMBL/GenBank/DDBJ whole genome shotgun (WGS) entry which is preliminary data.</text>
</comment>
<dbReference type="Proteomes" id="UP000499080">
    <property type="component" value="Unassembled WGS sequence"/>
</dbReference>
<name>A0A4Y2S1S6_ARAVE</name>
<protein>
    <submittedName>
        <fullName evidence="1">Uncharacterized protein</fullName>
    </submittedName>
</protein>
<sequence>MVTLNETLFDQRLTKLLLILCENNWMTPISADKAKNQLKEVCALSKNVSKLKMYKRTERDRFWFDLLSPHPKPLRSTSSLGVTGFTIPRYPSVLSTSVFPPFELFCLFIPSLEGALHEKLLPLCLLPASHGLQNTPTCWPRVATH</sequence>
<organism evidence="1 2">
    <name type="scientific">Araneus ventricosus</name>
    <name type="common">Orbweaver spider</name>
    <name type="synonym">Epeira ventricosa</name>
    <dbReference type="NCBI Taxonomy" id="182803"/>
    <lineage>
        <taxon>Eukaryota</taxon>
        <taxon>Metazoa</taxon>
        <taxon>Ecdysozoa</taxon>
        <taxon>Arthropoda</taxon>
        <taxon>Chelicerata</taxon>
        <taxon>Arachnida</taxon>
        <taxon>Araneae</taxon>
        <taxon>Araneomorphae</taxon>
        <taxon>Entelegynae</taxon>
        <taxon>Araneoidea</taxon>
        <taxon>Araneidae</taxon>
        <taxon>Araneus</taxon>
    </lineage>
</organism>
<proteinExistence type="predicted"/>
<accession>A0A4Y2S1S6</accession>
<reference evidence="1 2" key="1">
    <citation type="journal article" date="2019" name="Sci. Rep.">
        <title>Orb-weaving spider Araneus ventricosus genome elucidates the spidroin gene catalogue.</title>
        <authorList>
            <person name="Kono N."/>
            <person name="Nakamura H."/>
            <person name="Ohtoshi R."/>
            <person name="Moran D.A.P."/>
            <person name="Shinohara A."/>
            <person name="Yoshida Y."/>
            <person name="Fujiwara M."/>
            <person name="Mori M."/>
            <person name="Tomita M."/>
            <person name="Arakawa K."/>
        </authorList>
    </citation>
    <scope>NUCLEOTIDE SEQUENCE [LARGE SCALE GENOMIC DNA]</scope>
</reference>
<evidence type="ECO:0000313" key="1">
    <source>
        <dbReference type="EMBL" id="GBN82072.1"/>
    </source>
</evidence>